<evidence type="ECO:0000313" key="7">
    <source>
        <dbReference type="WBParaSite" id="nRc.2.0.1.t01394-RA"/>
    </source>
</evidence>
<evidence type="ECO:0000313" key="6">
    <source>
        <dbReference type="Proteomes" id="UP000887565"/>
    </source>
</evidence>
<dbReference type="InterPro" id="IPR006077">
    <property type="entry name" value="Vinculin/catenin"/>
</dbReference>
<evidence type="ECO:0000256" key="2">
    <source>
        <dbReference type="ARBA" id="ARBA00008376"/>
    </source>
</evidence>
<name>A0A915HIY4_ROMCU</name>
<sequence>MTPQIINAGKIRLHHPTSKSADEHFENLRRQFADALQRLRALVDEAINAGDFVKASDISSSPFQAKNFDLFWRKILFVFSNFVRNDVAICEKNSGAQMMTSS</sequence>
<keyword evidence="5" id="KW-0009">Actin-binding</keyword>
<reference evidence="7" key="1">
    <citation type="submission" date="2022-11" db="UniProtKB">
        <authorList>
            <consortium name="WormBaseParasite"/>
        </authorList>
    </citation>
    <scope>IDENTIFICATION</scope>
</reference>
<dbReference type="WBParaSite" id="nRc.2.0.1.t01394-RA">
    <property type="protein sequence ID" value="nRc.2.0.1.t01394-RA"/>
    <property type="gene ID" value="nRc.2.0.1.g01394"/>
</dbReference>
<dbReference type="PANTHER" id="PTHR46180">
    <property type="entry name" value="VINCULIN"/>
    <property type="match status" value="1"/>
</dbReference>
<proteinExistence type="inferred from homology"/>
<keyword evidence="4" id="KW-0963">Cytoplasm</keyword>
<dbReference type="SUPFAM" id="SSF47220">
    <property type="entry name" value="alpha-catenin/vinculin-like"/>
    <property type="match status" value="1"/>
</dbReference>
<evidence type="ECO:0000256" key="5">
    <source>
        <dbReference type="ARBA" id="ARBA00023203"/>
    </source>
</evidence>
<dbReference type="Gene3D" id="1.20.120.810">
    <property type="entry name" value="Vinculin, Vh2 four-helix bundle"/>
    <property type="match status" value="1"/>
</dbReference>
<dbReference type="Proteomes" id="UP000887565">
    <property type="component" value="Unplaced"/>
</dbReference>
<dbReference type="InterPro" id="IPR017997">
    <property type="entry name" value="Vinculin"/>
</dbReference>
<comment type="subcellular location">
    <subcellularLocation>
        <location evidence="1">Cytoplasm</location>
    </subcellularLocation>
</comment>
<evidence type="ECO:0000256" key="4">
    <source>
        <dbReference type="ARBA" id="ARBA00022490"/>
    </source>
</evidence>
<dbReference type="Pfam" id="PF01044">
    <property type="entry name" value="Vinculin"/>
    <property type="match status" value="1"/>
</dbReference>
<dbReference type="GO" id="GO:0007155">
    <property type="term" value="P:cell adhesion"/>
    <property type="evidence" value="ECO:0007669"/>
    <property type="project" value="InterPro"/>
</dbReference>
<protein>
    <recommendedName>
        <fullName evidence="3">Vinculin</fullName>
    </recommendedName>
</protein>
<dbReference type="InterPro" id="IPR036723">
    <property type="entry name" value="Alpha-catenin/vinculin-like_sf"/>
</dbReference>
<comment type="similarity">
    <text evidence="2">Belongs to the vinculin/alpha-catenin family.</text>
</comment>
<dbReference type="GO" id="GO:0051015">
    <property type="term" value="F:actin filament binding"/>
    <property type="evidence" value="ECO:0007669"/>
    <property type="project" value="InterPro"/>
</dbReference>
<dbReference type="AlphaFoldDB" id="A0A915HIY4"/>
<organism evidence="6 7">
    <name type="scientific">Romanomermis culicivorax</name>
    <name type="common">Nematode worm</name>
    <dbReference type="NCBI Taxonomy" id="13658"/>
    <lineage>
        <taxon>Eukaryota</taxon>
        <taxon>Metazoa</taxon>
        <taxon>Ecdysozoa</taxon>
        <taxon>Nematoda</taxon>
        <taxon>Enoplea</taxon>
        <taxon>Dorylaimia</taxon>
        <taxon>Mermithida</taxon>
        <taxon>Mermithoidea</taxon>
        <taxon>Mermithidae</taxon>
        <taxon>Romanomermis</taxon>
    </lineage>
</organism>
<dbReference type="GO" id="GO:0071944">
    <property type="term" value="C:cell periphery"/>
    <property type="evidence" value="ECO:0007669"/>
    <property type="project" value="UniProtKB-ARBA"/>
</dbReference>
<evidence type="ECO:0000256" key="3">
    <source>
        <dbReference type="ARBA" id="ARBA00014125"/>
    </source>
</evidence>
<keyword evidence="6" id="KW-1185">Reference proteome</keyword>
<accession>A0A915HIY4</accession>
<evidence type="ECO:0000256" key="1">
    <source>
        <dbReference type="ARBA" id="ARBA00004496"/>
    </source>
</evidence>
<dbReference type="GO" id="GO:0005737">
    <property type="term" value="C:cytoplasm"/>
    <property type="evidence" value="ECO:0007669"/>
    <property type="project" value="UniProtKB-SubCell"/>
</dbReference>